<dbReference type="InterPro" id="IPR000055">
    <property type="entry name" value="Restrct_endonuc_typeI_TRD"/>
</dbReference>
<evidence type="ECO:0000313" key="6">
    <source>
        <dbReference type="EMBL" id="PRM87008.1"/>
    </source>
</evidence>
<dbReference type="InterPro" id="IPR044946">
    <property type="entry name" value="Restrct_endonuc_typeI_TRD_sf"/>
</dbReference>
<feature type="domain" description="Type I restriction modification DNA specificity" evidence="5">
    <location>
        <begin position="42"/>
        <end position="188"/>
    </location>
</feature>
<comment type="caution">
    <text evidence="6">The sequence shown here is derived from an EMBL/GenBank/DDBJ whole genome shotgun (WGS) entry which is preliminary data.</text>
</comment>
<dbReference type="RefSeq" id="WP_105909776.1">
    <property type="nucleotide sequence ID" value="NZ_NXGJ01000016.1"/>
</dbReference>
<comment type="similarity">
    <text evidence="1">Belongs to the type-I restriction system S methylase family.</text>
</comment>
<keyword evidence="3" id="KW-0238">DNA-binding</keyword>
<keyword evidence="6" id="KW-0378">Hydrolase</keyword>
<gene>
    <name evidence="6" type="ORF">CJ669_09815</name>
</gene>
<dbReference type="GO" id="GO:0004519">
    <property type="term" value="F:endonuclease activity"/>
    <property type="evidence" value="ECO:0007669"/>
    <property type="project" value="UniProtKB-KW"/>
</dbReference>
<keyword evidence="4" id="KW-0175">Coiled coil</keyword>
<dbReference type="SUPFAM" id="SSF116734">
    <property type="entry name" value="DNA methylase specificity domain"/>
    <property type="match status" value="2"/>
</dbReference>
<sequence length="444" mass="51090">MKNEELEVNNELPNGWAYAGLEDISDVDRHSIKRGPFGSALKKEFFVPDGYKVYEQGNVINNDFNRGTYFINDEKFEDLKSFSIKPKDILMSCAGTVGKLAIVPDRVQEGVINQALLKLSVHPDIDLQYFFKLFTYQIDEILKSNLRGSAMMNLTSVKDLKLVKFPIAPLNEQKRIVAKIEKLFSNLDNSDKYLLHLEKQLKRYRQSVLKSAFEGELTKEWRSINKFSYDDWKNQTILEIADKIFAGGDKPDKVSDTKTEECPYPIYSNGLQDKGLYGYTNIYKVEEECITISARGTIGFPLVRNERFVPIVRLIVVIPKDYIFSKYLKYYLESKIVVQSGSSIPQLTVPMVKQIEILVPQLEEQQEIVNQIEKHFSIIDKLENVVQKSINESKRLRQSILKQAFEGKLVEQDSNDESAGILLEKIAKAKEEYLKAQKKQARKK</sequence>
<dbReference type="EMBL" id="NXGJ01000016">
    <property type="protein sequence ID" value="PRM87008.1"/>
    <property type="molecule type" value="Genomic_DNA"/>
</dbReference>
<keyword evidence="2" id="KW-0680">Restriction system</keyword>
<accession>A0A2S9SK87</accession>
<name>A0A2S9SK87_9BACT</name>
<dbReference type="Pfam" id="PF01420">
    <property type="entry name" value="Methylase_S"/>
    <property type="match status" value="2"/>
</dbReference>
<reference evidence="6 7" key="1">
    <citation type="submission" date="2017-09" db="EMBL/GenBank/DDBJ databases">
        <title>Reassesment of A. cryaerophilus.</title>
        <authorList>
            <person name="Perez-Cataluna A."/>
            <person name="Collado L."/>
            <person name="Salgado O."/>
            <person name="Lefinanco V."/>
            <person name="Figueras M.J."/>
        </authorList>
    </citation>
    <scope>NUCLEOTIDE SEQUENCE [LARGE SCALE GENOMIC DNA]</scope>
    <source>
        <strain evidence="6 7">LMG 9861</strain>
    </source>
</reference>
<keyword evidence="6" id="KW-0540">Nuclease</keyword>
<dbReference type="Proteomes" id="UP000239065">
    <property type="component" value="Unassembled WGS sequence"/>
</dbReference>
<evidence type="ECO:0000256" key="2">
    <source>
        <dbReference type="ARBA" id="ARBA00022747"/>
    </source>
</evidence>
<dbReference type="AlphaFoldDB" id="A0A2S9SK87"/>
<evidence type="ECO:0000256" key="4">
    <source>
        <dbReference type="SAM" id="Coils"/>
    </source>
</evidence>
<dbReference type="Gene3D" id="3.90.220.20">
    <property type="entry name" value="DNA methylase specificity domains"/>
    <property type="match status" value="2"/>
</dbReference>
<evidence type="ECO:0000313" key="7">
    <source>
        <dbReference type="Proteomes" id="UP000239065"/>
    </source>
</evidence>
<organism evidence="6 7">
    <name type="scientific">Aliarcobacter cryaerophilus</name>
    <dbReference type="NCBI Taxonomy" id="28198"/>
    <lineage>
        <taxon>Bacteria</taxon>
        <taxon>Pseudomonadati</taxon>
        <taxon>Campylobacterota</taxon>
        <taxon>Epsilonproteobacteria</taxon>
        <taxon>Campylobacterales</taxon>
        <taxon>Arcobacteraceae</taxon>
        <taxon>Aliarcobacter</taxon>
    </lineage>
</organism>
<dbReference type="PANTHER" id="PTHR43140:SF1">
    <property type="entry name" value="TYPE I RESTRICTION ENZYME ECOKI SPECIFICITY SUBUNIT"/>
    <property type="match status" value="1"/>
</dbReference>
<proteinExistence type="inferred from homology"/>
<feature type="coiled-coil region" evidence="4">
    <location>
        <begin position="379"/>
        <end position="439"/>
    </location>
</feature>
<dbReference type="GO" id="GO:0003677">
    <property type="term" value="F:DNA binding"/>
    <property type="evidence" value="ECO:0007669"/>
    <property type="project" value="UniProtKB-KW"/>
</dbReference>
<dbReference type="InterPro" id="IPR051212">
    <property type="entry name" value="Type-I_RE_S_subunit"/>
</dbReference>
<dbReference type="PANTHER" id="PTHR43140">
    <property type="entry name" value="TYPE-1 RESTRICTION ENZYME ECOKI SPECIFICITY PROTEIN"/>
    <property type="match status" value="1"/>
</dbReference>
<evidence type="ECO:0000256" key="3">
    <source>
        <dbReference type="ARBA" id="ARBA00023125"/>
    </source>
</evidence>
<feature type="domain" description="Type I restriction modification DNA specificity" evidence="5">
    <location>
        <begin position="230"/>
        <end position="387"/>
    </location>
</feature>
<evidence type="ECO:0000259" key="5">
    <source>
        <dbReference type="Pfam" id="PF01420"/>
    </source>
</evidence>
<dbReference type="Gene3D" id="1.10.287.1120">
    <property type="entry name" value="Bipartite methylase S protein"/>
    <property type="match status" value="1"/>
</dbReference>
<protein>
    <submittedName>
        <fullName evidence="6">Type I restriction endonuclease</fullName>
    </submittedName>
</protein>
<evidence type="ECO:0000256" key="1">
    <source>
        <dbReference type="ARBA" id="ARBA00010923"/>
    </source>
</evidence>
<keyword evidence="6" id="KW-0255">Endonuclease</keyword>
<dbReference type="GO" id="GO:0009307">
    <property type="term" value="P:DNA restriction-modification system"/>
    <property type="evidence" value="ECO:0007669"/>
    <property type="project" value="UniProtKB-KW"/>
</dbReference>